<reference evidence="1 2" key="1">
    <citation type="submission" date="2017-02" db="EMBL/GenBank/DDBJ databases">
        <authorList>
            <person name="Peterson S.W."/>
        </authorList>
    </citation>
    <scope>NUCLEOTIDE SEQUENCE [LARGE SCALE GENOMIC DNA]</scope>
    <source>
        <strain evidence="1 2">M1</strain>
    </source>
</reference>
<evidence type="ECO:0000313" key="1">
    <source>
        <dbReference type="EMBL" id="SKC39216.1"/>
    </source>
</evidence>
<accession>A0A1T5IJ52</accession>
<evidence type="ECO:0000313" key="2">
    <source>
        <dbReference type="Proteomes" id="UP000190285"/>
    </source>
</evidence>
<dbReference type="Proteomes" id="UP000190285">
    <property type="component" value="Unassembled WGS sequence"/>
</dbReference>
<dbReference type="OrthoDB" id="1121298at2"/>
<dbReference type="InterPro" id="IPR045865">
    <property type="entry name" value="ACT-like_dom_sf"/>
</dbReference>
<proteinExistence type="predicted"/>
<protein>
    <recommendedName>
        <fullName evidence="3">Iron-only hydrogenase system regulator</fullName>
    </recommendedName>
</protein>
<dbReference type="InterPro" id="IPR027271">
    <property type="entry name" value="Acetolactate_synth/TF_NikR_C"/>
</dbReference>
<dbReference type="STRING" id="36842.SAMN02194393_00445"/>
<dbReference type="Pfam" id="PF21699">
    <property type="entry name" value="TM1266-like"/>
    <property type="match status" value="1"/>
</dbReference>
<dbReference type="RefSeq" id="WP_079489011.1">
    <property type="nucleotide sequence ID" value="NZ_FUZT01000001.1"/>
</dbReference>
<organism evidence="1 2">
    <name type="scientific">Maledivibacter halophilus</name>
    <dbReference type="NCBI Taxonomy" id="36842"/>
    <lineage>
        <taxon>Bacteria</taxon>
        <taxon>Bacillati</taxon>
        <taxon>Bacillota</taxon>
        <taxon>Clostridia</taxon>
        <taxon>Peptostreptococcales</taxon>
        <taxon>Caminicellaceae</taxon>
        <taxon>Maledivibacter</taxon>
    </lineage>
</organism>
<evidence type="ECO:0008006" key="3">
    <source>
        <dbReference type="Google" id="ProtNLM"/>
    </source>
</evidence>
<dbReference type="SUPFAM" id="SSF55021">
    <property type="entry name" value="ACT-like"/>
    <property type="match status" value="1"/>
</dbReference>
<dbReference type="InterPro" id="IPR023860">
    <property type="entry name" value="FeFe-hyd_TM1266"/>
</dbReference>
<dbReference type="EMBL" id="FUZT01000001">
    <property type="protein sequence ID" value="SKC39216.1"/>
    <property type="molecule type" value="Genomic_DNA"/>
</dbReference>
<dbReference type="AlphaFoldDB" id="A0A1T5IJ52"/>
<gene>
    <name evidence="1" type="ORF">SAMN02194393_00445</name>
</gene>
<sequence length="83" mass="9299">MSKIDHLSVMSISVDQRTNSAPKVQEILTKNGELILGRFGIHDPREENTGLITVNLRGERSRINNMMDQLNGLEGVKVNHMEA</sequence>
<keyword evidence="2" id="KW-1185">Reference proteome</keyword>
<dbReference type="Gene3D" id="3.30.70.1150">
    <property type="entry name" value="ACT-like. Chain A, domain 2"/>
    <property type="match status" value="1"/>
</dbReference>
<name>A0A1T5IJ52_9FIRM</name>